<comment type="caution">
    <text evidence="1">The sequence shown here is derived from an EMBL/GenBank/DDBJ whole genome shotgun (WGS) entry which is preliminary data.</text>
</comment>
<name>A0A133VHU3_9EURY</name>
<evidence type="ECO:0000313" key="1">
    <source>
        <dbReference type="EMBL" id="KXB06011.1"/>
    </source>
</evidence>
<proteinExistence type="predicted"/>
<dbReference type="AlphaFoldDB" id="A0A133VHU3"/>
<evidence type="ECO:0000313" key="2">
    <source>
        <dbReference type="Proteomes" id="UP000070491"/>
    </source>
</evidence>
<keyword evidence="2" id="KW-1185">Reference proteome</keyword>
<dbReference type="EMBL" id="LHYG01000019">
    <property type="protein sequence ID" value="KXB06011.1"/>
    <property type="molecule type" value="Genomic_DNA"/>
</dbReference>
<sequence length="65" mass="7630">MENRDEQPRVRKVSSFHHEPVHETAKALLPHRDVALQPMDLQARWWRVSQSLPVQGFTKDRLEGS</sequence>
<gene>
    <name evidence="1" type="ORF">AKJ53_01570</name>
</gene>
<reference evidence="1 2" key="1">
    <citation type="journal article" date="2016" name="Sci. Rep.">
        <title>Metabolic traits of an uncultured archaeal lineage -MSBL1- from brine pools of the Red Sea.</title>
        <authorList>
            <person name="Mwirichia R."/>
            <person name="Alam I."/>
            <person name="Rashid M."/>
            <person name="Vinu M."/>
            <person name="Ba-Alawi W."/>
            <person name="Anthony Kamau A."/>
            <person name="Kamanda Ngugi D."/>
            <person name="Goker M."/>
            <person name="Klenk H.P."/>
            <person name="Bajic V."/>
            <person name="Stingl U."/>
        </authorList>
    </citation>
    <scope>NUCLEOTIDE SEQUENCE [LARGE SCALE GENOMIC DNA]</scope>
    <source>
        <strain evidence="1">SCGC-AAA382F02</strain>
    </source>
</reference>
<accession>A0A133VHU3</accession>
<protein>
    <submittedName>
        <fullName evidence="1">Uncharacterized protein</fullName>
    </submittedName>
</protein>
<dbReference type="Proteomes" id="UP000070491">
    <property type="component" value="Unassembled WGS sequence"/>
</dbReference>
<organism evidence="1 2">
    <name type="scientific">candidate division MSBL1 archaeon SCGC-AAA382F02</name>
    <dbReference type="NCBI Taxonomy" id="1698282"/>
    <lineage>
        <taxon>Archaea</taxon>
        <taxon>Methanobacteriati</taxon>
        <taxon>Methanobacteriota</taxon>
        <taxon>candidate division MSBL1</taxon>
    </lineage>
</organism>